<dbReference type="InterPro" id="IPR029058">
    <property type="entry name" value="AB_hydrolase_fold"/>
</dbReference>
<evidence type="ECO:0000313" key="1">
    <source>
        <dbReference type="EMBL" id="GAC29698.1"/>
    </source>
</evidence>
<accession>K6ZLD4</accession>
<dbReference type="AlphaFoldDB" id="K6ZLD4"/>
<name>K6ZLD4_9ALTE</name>
<dbReference type="Proteomes" id="UP000006251">
    <property type="component" value="Unassembled WGS sequence"/>
</dbReference>
<dbReference type="Gene3D" id="3.40.50.1820">
    <property type="entry name" value="alpha/beta hydrolase"/>
    <property type="match status" value="1"/>
</dbReference>
<keyword evidence="2" id="KW-1185">Reference proteome</keyword>
<proteinExistence type="predicted"/>
<dbReference type="STRING" id="1121922.GCA_000428905_00332"/>
<reference evidence="2" key="1">
    <citation type="journal article" date="2014" name="Environ. Microbiol.">
        <title>Comparative genomics of the marine bacterial genus Glaciecola reveals the high degree of genomic diversity and genomic characteristic for cold adaptation.</title>
        <authorList>
            <person name="Qin Q.L."/>
            <person name="Xie B.B."/>
            <person name="Yu Y."/>
            <person name="Shu Y.L."/>
            <person name="Rong J.C."/>
            <person name="Zhang Y.J."/>
            <person name="Zhao D.L."/>
            <person name="Chen X.L."/>
            <person name="Zhang X.Y."/>
            <person name="Chen B."/>
            <person name="Zhou B.C."/>
            <person name="Zhang Y.Z."/>
        </authorList>
    </citation>
    <scope>NUCLEOTIDE SEQUENCE [LARGE SCALE GENOMIC DNA]</scope>
    <source>
        <strain evidence="2">ACAM 615</strain>
    </source>
</reference>
<dbReference type="SUPFAM" id="SSF53474">
    <property type="entry name" value="alpha/beta-Hydrolases"/>
    <property type="match status" value="1"/>
</dbReference>
<evidence type="ECO:0000313" key="2">
    <source>
        <dbReference type="Proteomes" id="UP000006251"/>
    </source>
</evidence>
<gene>
    <name evidence="1" type="ORF">GPAL_2847</name>
</gene>
<dbReference type="EMBL" id="BAEQ01000050">
    <property type="protein sequence ID" value="GAC29698.1"/>
    <property type="molecule type" value="Genomic_DNA"/>
</dbReference>
<comment type="caution">
    <text evidence="1">The sequence shown here is derived from an EMBL/GenBank/DDBJ whole genome shotgun (WGS) entry which is preliminary data.</text>
</comment>
<evidence type="ECO:0008006" key="3">
    <source>
        <dbReference type="Google" id="ProtNLM"/>
    </source>
</evidence>
<protein>
    <recommendedName>
        <fullName evidence="3">Alpha/beta hydrolase</fullName>
    </recommendedName>
</protein>
<sequence length="68" mass="7588">MINVAEAKRVTFQNAEDTISGHYLLPDKGKPKAVILFVHGDGPLNYDADGYYPLIWERLLEQGLQSIG</sequence>
<organism evidence="1 2">
    <name type="scientific">Brumicola pallidula DSM 14239 = ACAM 615</name>
    <dbReference type="NCBI Taxonomy" id="1121922"/>
    <lineage>
        <taxon>Bacteria</taxon>
        <taxon>Pseudomonadati</taxon>
        <taxon>Pseudomonadota</taxon>
        <taxon>Gammaproteobacteria</taxon>
        <taxon>Alteromonadales</taxon>
        <taxon>Alteromonadaceae</taxon>
        <taxon>Brumicola</taxon>
    </lineage>
</organism>